<feature type="transmembrane region" description="Helical" evidence="7">
    <location>
        <begin position="139"/>
        <end position="158"/>
    </location>
</feature>
<proteinExistence type="inferred from homology"/>
<reference evidence="10 11" key="1">
    <citation type="submission" date="2008-07" db="EMBL/GenBank/DDBJ databases">
        <title>Complete sequence of Geobacter bemidjiensis BEM.</title>
        <authorList>
            <consortium name="US DOE Joint Genome Institute"/>
            <person name="Lucas S."/>
            <person name="Copeland A."/>
            <person name="Lapidus A."/>
            <person name="Glavina del Rio T."/>
            <person name="Dalin E."/>
            <person name="Tice H."/>
            <person name="Bruce D."/>
            <person name="Goodwin L."/>
            <person name="Pitluck S."/>
            <person name="Kiss H."/>
            <person name="Brettin T."/>
            <person name="Detter J.C."/>
            <person name="Han C."/>
            <person name="Kuske C.R."/>
            <person name="Schmutz J."/>
            <person name="Larimer F."/>
            <person name="Land M."/>
            <person name="Hauser L."/>
            <person name="Kyrpides N."/>
            <person name="Lykidis A."/>
            <person name="Lovley D."/>
            <person name="Richardson P."/>
        </authorList>
    </citation>
    <scope>NUCLEOTIDE SEQUENCE [LARGE SCALE GENOMIC DNA]</scope>
    <source>
        <strain evidence="11">ATCC BAA-1014 / DSM 16622 / JCM 12645 / Bem</strain>
    </source>
</reference>
<sequence length="253" mass="26899">MSERFRIMLYLVSALAFAAALGAAFAGLPEFGAYSGAYGPLVLESMQGMRHTQQGVAAVTFDYRGFDTLGEEFMLFAAVAGALLLLRRQESERFREPKDQASDRAGIEPAPAILGLGLLMFPFTLLLGIYVVLHGHLTPGGGFQGGVLLATAFYYVYLSGEYGDLLEVAAGDTVARFEAAGAAGFLLLGTVPLFAARPYLQNVLPLGNLGELFSAGTLPLLNCAVGIEVTAAFLLVISAFLRQVLLIRKGKHS</sequence>
<dbReference type="Proteomes" id="UP000008825">
    <property type="component" value="Chromosome"/>
</dbReference>
<dbReference type="AlphaFoldDB" id="B5E9F1"/>
<evidence type="ECO:0000256" key="4">
    <source>
        <dbReference type="ARBA" id="ARBA00022692"/>
    </source>
</evidence>
<keyword evidence="8" id="KW-0732">Signal</keyword>
<evidence type="ECO:0000256" key="7">
    <source>
        <dbReference type="SAM" id="Phobius"/>
    </source>
</evidence>
<dbReference type="KEGG" id="gbm:Gbem_1675"/>
<dbReference type="STRING" id="404380.Gbem_1675"/>
<evidence type="ECO:0000313" key="10">
    <source>
        <dbReference type="EMBL" id="ACH38693.1"/>
    </source>
</evidence>
<comment type="subcellular location">
    <subcellularLocation>
        <location evidence="1">Cell membrane</location>
        <topology evidence="1">Multi-pass membrane protein</topology>
    </subcellularLocation>
</comment>
<evidence type="ECO:0000256" key="6">
    <source>
        <dbReference type="ARBA" id="ARBA00023136"/>
    </source>
</evidence>
<feature type="transmembrane region" description="Helical" evidence="7">
    <location>
        <begin position="110"/>
        <end position="133"/>
    </location>
</feature>
<gene>
    <name evidence="10" type="primary">mnhB</name>
    <name evidence="10" type="ordered locus">Gbem_1675</name>
</gene>
<accession>B5E9F1</accession>
<keyword evidence="5 7" id="KW-1133">Transmembrane helix</keyword>
<dbReference type="OrthoDB" id="2085045at2"/>
<evidence type="ECO:0000256" key="3">
    <source>
        <dbReference type="ARBA" id="ARBA00022475"/>
    </source>
</evidence>
<feature type="domain" description="Na+/H+ antiporter MnhB subunit-related protein" evidence="9">
    <location>
        <begin position="119"/>
        <end position="234"/>
    </location>
</feature>
<reference evidence="10 11" key="2">
    <citation type="journal article" date="2010" name="BMC Genomics">
        <title>The genome of Geobacter bemidjiensis, exemplar for the subsurface clade of Geobacter species that predominate in Fe(III)-reducing subsurface environments.</title>
        <authorList>
            <person name="Aklujkar M."/>
            <person name="Young N.D."/>
            <person name="Holmes D."/>
            <person name="Chavan M."/>
            <person name="Risso C."/>
            <person name="Kiss H.E."/>
            <person name="Han C.S."/>
            <person name="Land M.L."/>
            <person name="Lovley D.R."/>
        </authorList>
    </citation>
    <scope>NUCLEOTIDE SEQUENCE [LARGE SCALE GENOMIC DNA]</scope>
    <source>
        <strain evidence="11">ATCC BAA-1014 / DSM 16622 / JCM 12645 / Bem</strain>
    </source>
</reference>
<keyword evidence="6 7" id="KW-0472">Membrane</keyword>
<dbReference type="PANTHER" id="PTHR33932">
    <property type="entry name" value="NA(+)/H(+) ANTIPORTER SUBUNIT B"/>
    <property type="match status" value="1"/>
</dbReference>
<evidence type="ECO:0000313" key="11">
    <source>
        <dbReference type="Proteomes" id="UP000008825"/>
    </source>
</evidence>
<feature type="signal peptide" evidence="8">
    <location>
        <begin position="1"/>
        <end position="18"/>
    </location>
</feature>
<keyword evidence="3" id="KW-1003">Cell membrane</keyword>
<protein>
    <submittedName>
        <fullName evidence="10">Monovalent cation/proton antiporter, MnhB subunit, putative</fullName>
    </submittedName>
</protein>
<dbReference type="InterPro" id="IPR007182">
    <property type="entry name" value="MnhB"/>
</dbReference>
<comment type="similarity">
    <text evidence="2">Belongs to the CPA3 antiporters (TC 2.A.63) subunit B family.</text>
</comment>
<feature type="chain" id="PRO_5002832382" evidence="8">
    <location>
        <begin position="19"/>
        <end position="253"/>
    </location>
</feature>
<dbReference type="InterPro" id="IPR050622">
    <property type="entry name" value="CPA3_antiporter_subunitB"/>
</dbReference>
<dbReference type="HOGENOM" id="CLU_069132_3_0_7"/>
<evidence type="ECO:0000256" key="8">
    <source>
        <dbReference type="SAM" id="SignalP"/>
    </source>
</evidence>
<dbReference type="Pfam" id="PF04039">
    <property type="entry name" value="MnhB"/>
    <property type="match status" value="1"/>
</dbReference>
<feature type="transmembrane region" description="Helical" evidence="7">
    <location>
        <begin position="179"/>
        <end position="199"/>
    </location>
</feature>
<evidence type="ECO:0000256" key="5">
    <source>
        <dbReference type="ARBA" id="ARBA00022989"/>
    </source>
</evidence>
<dbReference type="GO" id="GO:0005886">
    <property type="term" value="C:plasma membrane"/>
    <property type="evidence" value="ECO:0007669"/>
    <property type="project" value="UniProtKB-SubCell"/>
</dbReference>
<dbReference type="RefSeq" id="WP_012530110.1">
    <property type="nucleotide sequence ID" value="NC_011146.1"/>
</dbReference>
<evidence type="ECO:0000259" key="9">
    <source>
        <dbReference type="Pfam" id="PF04039"/>
    </source>
</evidence>
<feature type="transmembrane region" description="Helical" evidence="7">
    <location>
        <begin position="73"/>
        <end position="89"/>
    </location>
</feature>
<dbReference type="eggNOG" id="COG2111">
    <property type="taxonomic scope" value="Bacteria"/>
</dbReference>
<keyword evidence="11" id="KW-1185">Reference proteome</keyword>
<name>B5E9F1_CITBB</name>
<feature type="transmembrane region" description="Helical" evidence="7">
    <location>
        <begin position="219"/>
        <end position="241"/>
    </location>
</feature>
<dbReference type="PANTHER" id="PTHR33932:SF4">
    <property type="entry name" value="NA(+)_H(+) ANTIPORTER SUBUNIT B"/>
    <property type="match status" value="1"/>
</dbReference>
<keyword evidence="4 7" id="KW-0812">Transmembrane</keyword>
<organism evidence="10 11">
    <name type="scientific">Citrifermentans bemidjiense (strain ATCC BAA-1014 / DSM 16622 / JCM 12645 / Bem)</name>
    <name type="common">Geobacter bemidjiensis</name>
    <dbReference type="NCBI Taxonomy" id="404380"/>
    <lineage>
        <taxon>Bacteria</taxon>
        <taxon>Pseudomonadati</taxon>
        <taxon>Thermodesulfobacteriota</taxon>
        <taxon>Desulfuromonadia</taxon>
        <taxon>Geobacterales</taxon>
        <taxon>Geobacteraceae</taxon>
        <taxon>Citrifermentans</taxon>
    </lineage>
</organism>
<dbReference type="EMBL" id="CP001124">
    <property type="protein sequence ID" value="ACH38693.1"/>
    <property type="molecule type" value="Genomic_DNA"/>
</dbReference>
<evidence type="ECO:0000256" key="1">
    <source>
        <dbReference type="ARBA" id="ARBA00004651"/>
    </source>
</evidence>
<evidence type="ECO:0000256" key="2">
    <source>
        <dbReference type="ARBA" id="ARBA00009425"/>
    </source>
</evidence>